<feature type="region of interest" description="Disordered" evidence="2">
    <location>
        <begin position="1"/>
        <end position="96"/>
    </location>
</feature>
<name>A0AAV9Y3B7_9CRYT</name>
<protein>
    <recommendedName>
        <fullName evidence="5">Cilia- and flagella-associated protein 157</fullName>
    </recommendedName>
</protein>
<proteinExistence type="predicted"/>
<evidence type="ECO:0000256" key="2">
    <source>
        <dbReference type="SAM" id="MobiDB-lite"/>
    </source>
</evidence>
<feature type="compositionally biased region" description="Polar residues" evidence="2">
    <location>
        <begin position="14"/>
        <end position="30"/>
    </location>
</feature>
<feature type="coiled-coil region" evidence="1">
    <location>
        <begin position="403"/>
        <end position="430"/>
    </location>
</feature>
<comment type="caution">
    <text evidence="3">The sequence shown here is derived from an EMBL/GenBank/DDBJ whole genome shotgun (WGS) entry which is preliminary data.</text>
</comment>
<keyword evidence="1" id="KW-0175">Coiled coil</keyword>
<evidence type="ECO:0000256" key="1">
    <source>
        <dbReference type="SAM" id="Coils"/>
    </source>
</evidence>
<gene>
    <name evidence="3" type="ORF">RS030_213363</name>
</gene>
<dbReference type="EMBL" id="JAWDEY010000013">
    <property type="protein sequence ID" value="KAK6589381.1"/>
    <property type="molecule type" value="Genomic_DNA"/>
</dbReference>
<feature type="coiled-coil region" evidence="1">
    <location>
        <begin position="166"/>
        <end position="200"/>
    </location>
</feature>
<evidence type="ECO:0008006" key="5">
    <source>
        <dbReference type="Google" id="ProtNLM"/>
    </source>
</evidence>
<sequence>MEKSSKPIHRELFPNTSLGETFLPLNNNKTMPLKEKSNANDKKSYSSFSSSSPSSSLSSSSPSVSSLKSSPQGSDRVGNKNSLDSSSESEIESKKIIKVPGKGKDEIIREVKSMSINTPKNKKLLSSDSVPDDLRAQFELAVNKVRAYIEKEYIDKMCEIDTENAIKLQKELNKILKSERDALEREKYNFEKRLREDMEKEMHAIIEVAAIENKKKADVSLAEIRKDIESHYLSRQKEVEQELLDKKKYLDEELEKRKKELEEEFNKKKSEYLATISERKKELDEDYEERKAAMERLFNEKIIVIEKQFEDNLKIKLEAELAKHDTKQQSSIIEKEKEYLQGKALVNSLKEQLETMTNQKNELEKMSTTTIDSMKSYIKDLQESSDIQRNQIITMEKTIKAMYSKEQETMELVNKANEKLENTIDIKEAKRIAYNSLLKGKALQIFDETLRNHYKIGCIKKSFDKMKKLISRPKAVPINGDGKGLKGQDLTLFLLRKEQLALFAENENLMVEVENLKSKHLEELRKTQESFLKYRKEIERGTDEETNIALFEASMFKFSNIFNSKVKLQVLDAFLRIAMNSARGIGGNEESKKETSKQSNTINRDKEFIYLLNLLSHNSRIKLFSYCWRKLVFQTKLTPLKTLPTTPFNDITNHKGGNIDSYYMRDFINSIGKDGSVMSFAHQPNYYNKLPSVVNLQNKATFVPLRRDNPITYGTYFKYNKELLSESCVTGRPVGSFTNSIIN</sequence>
<feature type="compositionally biased region" description="Basic and acidic residues" evidence="2">
    <location>
        <begin position="32"/>
        <end position="44"/>
    </location>
</feature>
<reference evidence="3 4" key="1">
    <citation type="submission" date="2023-10" db="EMBL/GenBank/DDBJ databases">
        <title>Comparative genomics analysis reveals potential genetic determinants of host preference in Cryptosporidium xiaoi.</title>
        <authorList>
            <person name="Xiao L."/>
            <person name="Li J."/>
        </authorList>
    </citation>
    <scope>NUCLEOTIDE SEQUENCE [LARGE SCALE GENOMIC DNA]</scope>
    <source>
        <strain evidence="3 4">52996</strain>
    </source>
</reference>
<feature type="coiled-coil region" evidence="1">
    <location>
        <begin position="244"/>
        <end position="300"/>
    </location>
</feature>
<organism evidence="3 4">
    <name type="scientific">Cryptosporidium xiaoi</name>
    <dbReference type="NCBI Taxonomy" id="659607"/>
    <lineage>
        <taxon>Eukaryota</taxon>
        <taxon>Sar</taxon>
        <taxon>Alveolata</taxon>
        <taxon>Apicomplexa</taxon>
        <taxon>Conoidasida</taxon>
        <taxon>Coccidia</taxon>
        <taxon>Eucoccidiorida</taxon>
        <taxon>Eimeriorina</taxon>
        <taxon>Cryptosporidiidae</taxon>
        <taxon>Cryptosporidium</taxon>
    </lineage>
</organism>
<feature type="compositionally biased region" description="Basic and acidic residues" evidence="2">
    <location>
        <begin position="1"/>
        <end position="12"/>
    </location>
</feature>
<accession>A0AAV9Y3B7</accession>
<evidence type="ECO:0000313" key="3">
    <source>
        <dbReference type="EMBL" id="KAK6589381.1"/>
    </source>
</evidence>
<dbReference type="Proteomes" id="UP001311799">
    <property type="component" value="Unassembled WGS sequence"/>
</dbReference>
<dbReference type="AlphaFoldDB" id="A0AAV9Y3B7"/>
<evidence type="ECO:0000313" key="4">
    <source>
        <dbReference type="Proteomes" id="UP001311799"/>
    </source>
</evidence>
<feature type="compositionally biased region" description="Low complexity" evidence="2">
    <location>
        <begin position="45"/>
        <end position="71"/>
    </location>
</feature>
<keyword evidence="4" id="KW-1185">Reference proteome</keyword>